<dbReference type="AlphaFoldDB" id="A0A0M5LE19"/>
<protein>
    <submittedName>
        <fullName evidence="2">TPR-repeat-containing protein</fullName>
    </submittedName>
</protein>
<dbReference type="PROSITE" id="PS50005">
    <property type="entry name" value="TPR"/>
    <property type="match status" value="1"/>
</dbReference>
<name>A0A0M5LE19_LEPIR</name>
<sequence>MNDKMIFYSKTKLYKSFHILQYLRNNYTKLKKRFFLSFVRIRLFSLKICCKIQKMWELIREFTIEKIIQNCKTSFMRRNLWELPRFSFRILRRTLPFFIIFLFHFCIYPIREAEVLETDVSFLYLNSTEFPQNELEKMNSIWKVRKLRDKGTTAEDKNNLGILFAKNSLLDDAESFWKECMKISESNPVCFSNLIRMYYLIDEYEISKKEISIYLKTAKKEQIQQVKKLLTNQNRKEETILLLDVQSKIPGMEVVSWDELSTYFLEKQDYEKAYFYLEKILEINPYHKNARASMVLLAHDLEKWDDLLMFAMNLNSTDDKIPDLNYYIAKAYYEKRNYSEALEWIRKSPESERETLAFIELWKKILLSVNPNSDLHPILTYIKKMQAKGIQIKEEDVLPTLNPSGKKTIEDIKVGR</sequence>
<dbReference type="SUPFAM" id="SSF48452">
    <property type="entry name" value="TPR-like"/>
    <property type="match status" value="1"/>
</dbReference>
<proteinExistence type="predicted"/>
<accession>A0A0M5LE19</accession>
<dbReference type="Proteomes" id="UP000056502">
    <property type="component" value="Chromosome I"/>
</dbReference>
<keyword evidence="1" id="KW-0802">TPR repeat</keyword>
<dbReference type="InterPro" id="IPR011990">
    <property type="entry name" value="TPR-like_helical_dom_sf"/>
</dbReference>
<feature type="repeat" description="TPR" evidence="1">
    <location>
        <begin position="254"/>
        <end position="287"/>
    </location>
</feature>
<reference evidence="2 3" key="1">
    <citation type="journal article" date="2015" name="Genome Announc.">
        <title>Whole-Genome Sequence of Leptospira interrogans Serovar Hardjo Subtype Hardjoprajitno Strain Norma, Isolated from Cattle in a Leptospirosis Outbreak in Brazil.</title>
        <authorList>
            <person name="Cosate M.R."/>
            <person name="Soares S.C."/>
            <person name="Mendes T.A."/>
            <person name="Raittz R.T."/>
            <person name="Moreira E.C."/>
            <person name="Leite R."/>
            <person name="Fernandes G.R."/>
            <person name="Haddad J.P."/>
            <person name="Ortega J.M."/>
        </authorList>
    </citation>
    <scope>NUCLEOTIDE SEQUENCE [LARGE SCALE GENOMIC DNA]</scope>
    <source>
        <strain evidence="2 3">Norma</strain>
    </source>
</reference>
<dbReference type="SMART" id="SM00028">
    <property type="entry name" value="TPR"/>
    <property type="match status" value="3"/>
</dbReference>
<organism evidence="2">
    <name type="scientific">Leptospira interrogans serovar Hardjo str. Norma</name>
    <dbReference type="NCBI Taxonomy" id="1279460"/>
    <lineage>
        <taxon>Bacteria</taxon>
        <taxon>Pseudomonadati</taxon>
        <taxon>Spirochaetota</taxon>
        <taxon>Spirochaetia</taxon>
        <taxon>Leptospirales</taxon>
        <taxon>Leptospiraceae</taxon>
        <taxon>Leptospira</taxon>
    </lineage>
</organism>
<dbReference type="Gene3D" id="1.25.40.10">
    <property type="entry name" value="Tetratricopeptide repeat domain"/>
    <property type="match status" value="1"/>
</dbReference>
<evidence type="ECO:0000313" key="3">
    <source>
        <dbReference type="Proteomes" id="UP000056502"/>
    </source>
</evidence>
<evidence type="ECO:0000256" key="1">
    <source>
        <dbReference type="PROSITE-ProRule" id="PRU00339"/>
    </source>
</evidence>
<dbReference type="PATRIC" id="fig|1279460.3.peg.61"/>
<gene>
    <name evidence="2" type="ORF">G436_0062</name>
</gene>
<evidence type="ECO:0000313" key="2">
    <source>
        <dbReference type="EMBL" id="ALE37298.1"/>
    </source>
</evidence>
<dbReference type="InterPro" id="IPR019734">
    <property type="entry name" value="TPR_rpt"/>
</dbReference>
<dbReference type="EMBL" id="CP012603">
    <property type="protein sequence ID" value="ALE37298.1"/>
    <property type="molecule type" value="Genomic_DNA"/>
</dbReference>